<sequence length="452" mass="47224">MAQDLRLVLPQLIVLLTAMLALVAEMLRWRRAGLTTVAVGLGAATVVSAGRLAVHATAFSGTFRVDLLNHWSVLILCPTAVLCCLLARQELRGTPREGTVYSLLCFGTLGALVLAGSGDMMLLVLGLLMTSLSGFALAAYAKTEAGTEGALKYFIYGTVTTAILIFGLSYWVGITGSTLLSALGQPNLPAPLLAFGFVALLTGLGYAASLFPFHFWTPDTLEGAPVSVAAYLSVVPKIGAFFGLAQVCRSLPSTAVDWPLVLALLAVASMTFGNVLALRQTNVVRLLAYSTVTQAGYFLLPLVGVRGAMALPALVVFAAAYAAMNTGAFAIVLHTGRTLADFKRLGTTRIFTGLAMTVFLFSLVGIPPLAGFTGKLLLFESAMAAGYTWLAVVAVLNSALALAVYSRVIVAMYFAAPGGPAAPPAPAWEIRTVVGACLLATLGLTLAAQFFF</sequence>
<feature type="transmembrane region" description="Helical" evidence="5">
    <location>
        <begin position="228"/>
        <end position="246"/>
    </location>
</feature>
<keyword evidence="2 5" id="KW-0812">Transmembrane</keyword>
<feature type="transmembrane region" description="Helical" evidence="5">
    <location>
        <begin position="122"/>
        <end position="141"/>
    </location>
</feature>
<evidence type="ECO:0000256" key="6">
    <source>
        <dbReference type="RuleBase" id="RU000320"/>
    </source>
</evidence>
<dbReference type="KEGG" id="hnv:DDQ68_05300"/>
<feature type="transmembrane region" description="Helical" evidence="5">
    <location>
        <begin position="345"/>
        <end position="366"/>
    </location>
</feature>
<feature type="transmembrane region" description="Helical" evidence="5">
    <location>
        <begin position="310"/>
        <end position="333"/>
    </location>
</feature>
<dbReference type="GO" id="GO:0012505">
    <property type="term" value="C:endomembrane system"/>
    <property type="evidence" value="ECO:0007669"/>
    <property type="project" value="UniProtKB-SubCell"/>
</dbReference>
<dbReference type="GO" id="GO:0050136">
    <property type="term" value="F:NADH dehydrogenase (quinone) (non-electrogenic) activity"/>
    <property type="evidence" value="ECO:0007669"/>
    <property type="project" value="UniProtKB-UniRule"/>
</dbReference>
<dbReference type="OrthoDB" id="9811718at2"/>
<feature type="transmembrane region" description="Helical" evidence="5">
    <location>
        <begin position="68"/>
        <end position="87"/>
    </location>
</feature>
<evidence type="ECO:0000259" key="7">
    <source>
        <dbReference type="Pfam" id="PF00361"/>
    </source>
</evidence>
<evidence type="ECO:0000256" key="3">
    <source>
        <dbReference type="ARBA" id="ARBA00022989"/>
    </source>
</evidence>
<comment type="catalytic activity">
    <reaction evidence="5">
        <text>a quinone + NADH + 5 H(+)(in) = a quinol + NAD(+) + 4 H(+)(out)</text>
        <dbReference type="Rhea" id="RHEA:57888"/>
        <dbReference type="ChEBI" id="CHEBI:15378"/>
        <dbReference type="ChEBI" id="CHEBI:24646"/>
        <dbReference type="ChEBI" id="CHEBI:57540"/>
        <dbReference type="ChEBI" id="CHEBI:57945"/>
        <dbReference type="ChEBI" id="CHEBI:132124"/>
    </reaction>
</comment>
<dbReference type="EC" id="7.1.1.-" evidence="5"/>
<keyword evidence="5" id="KW-0813">Transport</keyword>
<gene>
    <name evidence="5" type="primary">nuoN</name>
    <name evidence="8" type="ORF">DDQ68_05300</name>
</gene>
<dbReference type="GO" id="GO:0005886">
    <property type="term" value="C:plasma membrane"/>
    <property type="evidence" value="ECO:0007669"/>
    <property type="project" value="UniProtKB-SubCell"/>
</dbReference>
<dbReference type="GO" id="GO:0048038">
    <property type="term" value="F:quinone binding"/>
    <property type="evidence" value="ECO:0007669"/>
    <property type="project" value="UniProtKB-KW"/>
</dbReference>
<keyword evidence="5" id="KW-1278">Translocase</keyword>
<keyword evidence="5" id="KW-0520">NAD</keyword>
<dbReference type="PANTHER" id="PTHR22773">
    <property type="entry name" value="NADH DEHYDROGENASE"/>
    <property type="match status" value="1"/>
</dbReference>
<feature type="transmembrane region" description="Helical" evidence="5">
    <location>
        <begin position="258"/>
        <end position="279"/>
    </location>
</feature>
<feature type="transmembrane region" description="Helical" evidence="5">
    <location>
        <begin position="36"/>
        <end position="56"/>
    </location>
</feature>
<dbReference type="InterPro" id="IPR001750">
    <property type="entry name" value="ND/Mrp_TM"/>
</dbReference>
<evidence type="ECO:0000313" key="8">
    <source>
        <dbReference type="EMBL" id="AWM32258.1"/>
    </source>
</evidence>
<name>A0A2Z3GH18_9BACT</name>
<dbReference type="Pfam" id="PF00361">
    <property type="entry name" value="Proton_antipo_M"/>
    <property type="match status" value="1"/>
</dbReference>
<evidence type="ECO:0000256" key="2">
    <source>
        <dbReference type="ARBA" id="ARBA00022692"/>
    </source>
</evidence>
<evidence type="ECO:0000256" key="5">
    <source>
        <dbReference type="HAMAP-Rule" id="MF_00445"/>
    </source>
</evidence>
<feature type="transmembrane region" description="Helical" evidence="5">
    <location>
        <begin position="6"/>
        <end position="24"/>
    </location>
</feature>
<dbReference type="EMBL" id="CP029145">
    <property type="protein sequence ID" value="AWM32258.1"/>
    <property type="molecule type" value="Genomic_DNA"/>
</dbReference>
<keyword evidence="5" id="KW-0874">Quinone</keyword>
<keyword evidence="5" id="KW-1003">Cell membrane</keyword>
<dbReference type="GO" id="GO:0042773">
    <property type="term" value="P:ATP synthesis coupled electron transport"/>
    <property type="evidence" value="ECO:0007669"/>
    <property type="project" value="InterPro"/>
</dbReference>
<protein>
    <recommendedName>
        <fullName evidence="5">NADH-quinone oxidoreductase subunit N</fullName>
        <ecNumber evidence="5">7.1.1.-</ecNumber>
    </recommendedName>
    <alternativeName>
        <fullName evidence="5">NADH dehydrogenase I subunit N</fullName>
    </alternativeName>
    <alternativeName>
        <fullName evidence="5">NDH-1 subunit N</fullName>
    </alternativeName>
</protein>
<comment type="subcellular location">
    <subcellularLocation>
        <location evidence="5">Cell membrane</location>
        <topology evidence="5">Multi-pass membrane protein</topology>
    </subcellularLocation>
    <subcellularLocation>
        <location evidence="1">Endomembrane system</location>
        <topology evidence="1">Multi-pass membrane protein</topology>
    </subcellularLocation>
    <subcellularLocation>
        <location evidence="6">Membrane</location>
        <topology evidence="6">Multi-pass membrane protein</topology>
    </subcellularLocation>
</comment>
<dbReference type="Proteomes" id="UP000245999">
    <property type="component" value="Chromosome"/>
</dbReference>
<feature type="transmembrane region" description="Helical" evidence="5">
    <location>
        <begin position="192"/>
        <end position="216"/>
    </location>
</feature>
<comment type="function">
    <text evidence="5">NDH-1 shuttles electrons from NADH, via FMN and iron-sulfur (Fe-S) centers, to quinones in the respiratory chain. The immediate electron acceptor for the enzyme in this species is believed to be a menaquinone. Couples the redox reaction to proton translocation (for every two electrons transferred, four hydrogen ions are translocated across the cytoplasmic membrane), and thus conserves the redox energy in a proton gradient.</text>
</comment>
<dbReference type="InterPro" id="IPR010096">
    <property type="entry name" value="NADH-Q_OxRdtase_suN/2"/>
</dbReference>
<feature type="transmembrane region" description="Helical" evidence="5">
    <location>
        <begin position="386"/>
        <end position="416"/>
    </location>
</feature>
<keyword evidence="9" id="KW-1185">Reference proteome</keyword>
<reference evidence="9" key="1">
    <citation type="submission" date="2018-04" db="EMBL/GenBank/DDBJ databases">
        <title>Complete genome of Antarctic heterotrophic bacterium Hymenobacter nivis.</title>
        <authorList>
            <person name="Terashima M."/>
        </authorList>
    </citation>
    <scope>NUCLEOTIDE SEQUENCE [LARGE SCALE GENOMIC DNA]</scope>
    <source>
        <strain evidence="9">NBRC 111535</strain>
    </source>
</reference>
<dbReference type="HAMAP" id="MF_00445">
    <property type="entry name" value="NDH1_NuoN_1"/>
    <property type="match status" value="1"/>
</dbReference>
<feature type="transmembrane region" description="Helical" evidence="5">
    <location>
        <begin position="99"/>
        <end position="116"/>
    </location>
</feature>
<feature type="transmembrane region" description="Helical" evidence="5">
    <location>
        <begin position="286"/>
        <end position="304"/>
    </location>
</feature>
<feature type="transmembrane region" description="Helical" evidence="5">
    <location>
        <begin position="153"/>
        <end position="172"/>
    </location>
</feature>
<dbReference type="AlphaFoldDB" id="A0A2Z3GH18"/>
<evidence type="ECO:0000313" key="9">
    <source>
        <dbReference type="Proteomes" id="UP000245999"/>
    </source>
</evidence>
<evidence type="ECO:0000256" key="1">
    <source>
        <dbReference type="ARBA" id="ARBA00004127"/>
    </source>
</evidence>
<keyword evidence="4 5" id="KW-0472">Membrane</keyword>
<proteinExistence type="inferred from homology"/>
<accession>A0A2Z3GH18</accession>
<feature type="domain" description="NADH:quinone oxidoreductase/Mrp antiporter transmembrane" evidence="7">
    <location>
        <begin position="117"/>
        <end position="400"/>
    </location>
</feature>
<dbReference type="GO" id="GO:0008137">
    <property type="term" value="F:NADH dehydrogenase (ubiquinone) activity"/>
    <property type="evidence" value="ECO:0007669"/>
    <property type="project" value="InterPro"/>
</dbReference>
<comment type="subunit">
    <text evidence="5">NDH-1 is composed of 14 different subunits. Subunits NuoA, H, J, K, L, M, N constitute the membrane sector of the complex.</text>
</comment>
<evidence type="ECO:0000256" key="4">
    <source>
        <dbReference type="ARBA" id="ARBA00023136"/>
    </source>
</evidence>
<organism evidence="8 9">
    <name type="scientific">Hymenobacter nivis</name>
    <dbReference type="NCBI Taxonomy" id="1850093"/>
    <lineage>
        <taxon>Bacteria</taxon>
        <taxon>Pseudomonadati</taxon>
        <taxon>Bacteroidota</taxon>
        <taxon>Cytophagia</taxon>
        <taxon>Cytophagales</taxon>
        <taxon>Hymenobacteraceae</taxon>
        <taxon>Hymenobacter</taxon>
    </lineage>
</organism>
<comment type="similarity">
    <text evidence="5">Belongs to the complex I subunit 2 family.</text>
</comment>
<keyword evidence="3 5" id="KW-1133">Transmembrane helix</keyword>
<feature type="transmembrane region" description="Helical" evidence="5">
    <location>
        <begin position="428"/>
        <end position="451"/>
    </location>
</feature>